<proteinExistence type="predicted"/>
<evidence type="ECO:0000313" key="3">
    <source>
        <dbReference type="Proteomes" id="UP001153269"/>
    </source>
</evidence>
<dbReference type="Proteomes" id="UP001153269">
    <property type="component" value="Unassembled WGS sequence"/>
</dbReference>
<feature type="region of interest" description="Disordered" evidence="1">
    <location>
        <begin position="1"/>
        <end position="68"/>
    </location>
</feature>
<feature type="compositionally biased region" description="Low complexity" evidence="1">
    <location>
        <begin position="36"/>
        <end position="50"/>
    </location>
</feature>
<dbReference type="AlphaFoldDB" id="A0A9N7TRQ2"/>
<dbReference type="EMBL" id="CADEAL010000287">
    <property type="protein sequence ID" value="CAB1417835.1"/>
    <property type="molecule type" value="Genomic_DNA"/>
</dbReference>
<evidence type="ECO:0000256" key="1">
    <source>
        <dbReference type="SAM" id="MobiDB-lite"/>
    </source>
</evidence>
<keyword evidence="3" id="KW-1185">Reference proteome</keyword>
<reference evidence="2" key="1">
    <citation type="submission" date="2020-03" db="EMBL/GenBank/DDBJ databases">
        <authorList>
            <person name="Weist P."/>
        </authorList>
    </citation>
    <scope>NUCLEOTIDE SEQUENCE</scope>
</reference>
<accession>A0A9N7TRQ2</accession>
<sequence>MLEKQKAPQQSSADTGPLNVSKTNNRTRNMAAGKTNNNNNIANNNSSSIDAARRDSRSDDRLQRPRVHVEQLASVKWWRGVSAG</sequence>
<name>A0A9N7TRQ2_PLEPL</name>
<organism evidence="2 3">
    <name type="scientific">Pleuronectes platessa</name>
    <name type="common">European plaice</name>
    <dbReference type="NCBI Taxonomy" id="8262"/>
    <lineage>
        <taxon>Eukaryota</taxon>
        <taxon>Metazoa</taxon>
        <taxon>Chordata</taxon>
        <taxon>Craniata</taxon>
        <taxon>Vertebrata</taxon>
        <taxon>Euteleostomi</taxon>
        <taxon>Actinopterygii</taxon>
        <taxon>Neopterygii</taxon>
        <taxon>Teleostei</taxon>
        <taxon>Neoteleostei</taxon>
        <taxon>Acanthomorphata</taxon>
        <taxon>Carangaria</taxon>
        <taxon>Pleuronectiformes</taxon>
        <taxon>Pleuronectoidei</taxon>
        <taxon>Pleuronectidae</taxon>
        <taxon>Pleuronectes</taxon>
    </lineage>
</organism>
<comment type="caution">
    <text evidence="2">The sequence shown here is derived from an EMBL/GenBank/DDBJ whole genome shotgun (WGS) entry which is preliminary data.</text>
</comment>
<feature type="compositionally biased region" description="Basic and acidic residues" evidence="1">
    <location>
        <begin position="51"/>
        <end position="68"/>
    </location>
</feature>
<protein>
    <submittedName>
        <fullName evidence="2">Uncharacterized protein</fullName>
    </submittedName>
</protein>
<gene>
    <name evidence="2" type="ORF">PLEPLA_LOCUS5654</name>
</gene>
<evidence type="ECO:0000313" key="2">
    <source>
        <dbReference type="EMBL" id="CAB1417835.1"/>
    </source>
</evidence>
<feature type="compositionally biased region" description="Polar residues" evidence="1">
    <location>
        <begin position="7"/>
        <end position="28"/>
    </location>
</feature>